<dbReference type="EMBL" id="JAPVEB010000002">
    <property type="protein sequence ID" value="KAJ5275518.1"/>
    <property type="molecule type" value="Genomic_DNA"/>
</dbReference>
<feature type="domain" description="HNH nuclease" evidence="1">
    <location>
        <begin position="9"/>
        <end position="37"/>
    </location>
</feature>
<dbReference type="Pfam" id="PF13391">
    <property type="entry name" value="HNH_2"/>
    <property type="match status" value="1"/>
</dbReference>
<proteinExistence type="predicted"/>
<name>A0ABQ8WS08_PENCH</name>
<organism evidence="2 3">
    <name type="scientific">Penicillium chrysogenum</name>
    <name type="common">Penicillium notatum</name>
    <dbReference type="NCBI Taxonomy" id="5076"/>
    <lineage>
        <taxon>Eukaryota</taxon>
        <taxon>Fungi</taxon>
        <taxon>Dikarya</taxon>
        <taxon>Ascomycota</taxon>
        <taxon>Pezizomycotina</taxon>
        <taxon>Eurotiomycetes</taxon>
        <taxon>Eurotiomycetidae</taxon>
        <taxon>Eurotiales</taxon>
        <taxon>Aspergillaceae</taxon>
        <taxon>Penicillium</taxon>
        <taxon>Penicillium chrysogenum species complex</taxon>
    </lineage>
</organism>
<keyword evidence="3" id="KW-1185">Reference proteome</keyword>
<evidence type="ECO:0000313" key="3">
    <source>
        <dbReference type="Proteomes" id="UP001220256"/>
    </source>
</evidence>
<gene>
    <name evidence="2" type="ORF">N7505_004063</name>
</gene>
<evidence type="ECO:0000313" key="2">
    <source>
        <dbReference type="EMBL" id="KAJ5275518.1"/>
    </source>
</evidence>
<accession>A0ABQ8WS08</accession>
<protein>
    <recommendedName>
        <fullName evidence="1">HNH nuclease domain-containing protein</fullName>
    </recommendedName>
</protein>
<dbReference type="InterPro" id="IPR003615">
    <property type="entry name" value="HNH_nuc"/>
</dbReference>
<reference evidence="2 3" key="1">
    <citation type="journal article" date="2023" name="IMA Fungus">
        <title>Comparative genomic study of the Penicillium genus elucidates a diverse pangenome and 15 lateral gene transfer events.</title>
        <authorList>
            <person name="Petersen C."/>
            <person name="Sorensen T."/>
            <person name="Nielsen M.R."/>
            <person name="Sondergaard T.E."/>
            <person name="Sorensen J.L."/>
            <person name="Fitzpatrick D.A."/>
            <person name="Frisvad J.C."/>
            <person name="Nielsen K.L."/>
        </authorList>
    </citation>
    <scope>NUCLEOTIDE SEQUENCE [LARGE SCALE GENOMIC DNA]</scope>
    <source>
        <strain evidence="2 3">IBT 3361</strain>
    </source>
</reference>
<evidence type="ECO:0000259" key="1">
    <source>
        <dbReference type="Pfam" id="PF13391"/>
    </source>
</evidence>
<sequence>MENLWIECDSKINSIQNGLLMDAALHILFDQYFFSINPDDGYEIVTFVPNHWQIDGRGLGPVCRRSNDPNHVGDNFLRWHFRQSVLANMRGAGEPIFQTDFKIPWDGQDGDVAKPYGKERLEMELQRRLGSRARDEE</sequence>
<comment type="caution">
    <text evidence="2">The sequence shown here is derived from an EMBL/GenBank/DDBJ whole genome shotgun (WGS) entry which is preliminary data.</text>
</comment>
<dbReference type="Proteomes" id="UP001220256">
    <property type="component" value="Unassembled WGS sequence"/>
</dbReference>